<organism evidence="11 12">
    <name type="scientific">Desmophyllum pertusum</name>
    <dbReference type="NCBI Taxonomy" id="174260"/>
    <lineage>
        <taxon>Eukaryota</taxon>
        <taxon>Metazoa</taxon>
        <taxon>Cnidaria</taxon>
        <taxon>Anthozoa</taxon>
        <taxon>Hexacorallia</taxon>
        <taxon>Scleractinia</taxon>
        <taxon>Caryophylliina</taxon>
        <taxon>Caryophylliidae</taxon>
        <taxon>Desmophyllum</taxon>
    </lineage>
</organism>
<feature type="domain" description="VWFA" evidence="8">
    <location>
        <begin position="48"/>
        <end position="190"/>
    </location>
</feature>
<keyword evidence="3" id="KW-0732">Signal</keyword>
<comment type="caution">
    <text evidence="11">The sequence shown here is derived from an EMBL/GenBank/DDBJ whole genome shotgun (WGS) entry which is preliminary data.</text>
</comment>
<evidence type="ECO:0000259" key="8">
    <source>
        <dbReference type="PROSITE" id="PS50234"/>
    </source>
</evidence>
<keyword evidence="12" id="KW-1185">Reference proteome</keyword>
<dbReference type="GO" id="GO:0050840">
    <property type="term" value="F:extracellular matrix binding"/>
    <property type="evidence" value="ECO:0007669"/>
    <property type="project" value="TreeGrafter"/>
</dbReference>
<feature type="domain" description="Kazal-like" evidence="10">
    <location>
        <begin position="1838"/>
        <end position="1887"/>
    </location>
</feature>
<dbReference type="Gene3D" id="3.30.60.30">
    <property type="match status" value="17"/>
</dbReference>
<dbReference type="PROSITE" id="PS50234">
    <property type="entry name" value="VWFA"/>
    <property type="match status" value="3"/>
</dbReference>
<dbReference type="Pfam" id="PF00092">
    <property type="entry name" value="VWA"/>
    <property type="match status" value="3"/>
</dbReference>
<accession>A0A9X0A4K6</accession>
<feature type="domain" description="Kazal-like" evidence="10">
    <location>
        <begin position="1249"/>
        <end position="1305"/>
    </location>
</feature>
<feature type="domain" description="Kazal-like" evidence="10">
    <location>
        <begin position="1328"/>
        <end position="1377"/>
    </location>
</feature>
<dbReference type="PROSITE" id="PS51465">
    <property type="entry name" value="KAZAL_2"/>
    <property type="match status" value="17"/>
</dbReference>
<feature type="domain" description="Kazal-like" evidence="10">
    <location>
        <begin position="251"/>
        <end position="298"/>
    </location>
</feature>
<dbReference type="SUPFAM" id="SSF53300">
    <property type="entry name" value="vWA-like"/>
    <property type="match status" value="3"/>
</dbReference>
<evidence type="ECO:0000259" key="9">
    <source>
        <dbReference type="PROSITE" id="PS51046"/>
    </source>
</evidence>
<keyword evidence="2" id="KW-0479">Metal-binding</keyword>
<dbReference type="CDD" id="cd00104">
    <property type="entry name" value="KAZAL_FS"/>
    <property type="match status" value="15"/>
</dbReference>
<dbReference type="GO" id="GO:0005509">
    <property type="term" value="F:calcium ion binding"/>
    <property type="evidence" value="ECO:0007669"/>
    <property type="project" value="TreeGrafter"/>
</dbReference>
<feature type="domain" description="Kazal-like" evidence="10">
    <location>
        <begin position="1985"/>
        <end position="2033"/>
    </location>
</feature>
<feature type="domain" description="Kazal-like" evidence="10">
    <location>
        <begin position="1183"/>
        <end position="1232"/>
    </location>
</feature>
<dbReference type="FunFam" id="3.30.60.30:FF:000040">
    <property type="entry name" value="Agrin, putative"/>
    <property type="match status" value="1"/>
</dbReference>
<dbReference type="OrthoDB" id="88467at2759"/>
<dbReference type="EMBL" id="MU825398">
    <property type="protein sequence ID" value="KAJ7393307.1"/>
    <property type="molecule type" value="Genomic_DNA"/>
</dbReference>
<feature type="domain" description="Kazal-like" evidence="10">
    <location>
        <begin position="1619"/>
        <end position="1665"/>
    </location>
</feature>
<feature type="domain" description="GON" evidence="9">
    <location>
        <begin position="625"/>
        <end position="825"/>
    </location>
</feature>
<dbReference type="InterPro" id="IPR012314">
    <property type="entry name" value="Pept_M12B_GON-ADAMTSs"/>
</dbReference>
<dbReference type="PROSITE" id="PS51046">
    <property type="entry name" value="GON"/>
    <property type="match status" value="1"/>
</dbReference>
<evidence type="ECO:0000256" key="2">
    <source>
        <dbReference type="ARBA" id="ARBA00022723"/>
    </source>
</evidence>
<dbReference type="InterPro" id="IPR001999">
    <property type="entry name" value="Osteonectin_CS"/>
</dbReference>
<dbReference type="Pfam" id="PF07648">
    <property type="entry name" value="Kazal_2"/>
    <property type="match status" value="17"/>
</dbReference>
<gene>
    <name evidence="11" type="primary">agr-1_2</name>
    <name evidence="11" type="ORF">OS493_006277</name>
</gene>
<dbReference type="Gene3D" id="3.40.50.410">
    <property type="entry name" value="von Willebrand factor, type A domain"/>
    <property type="match status" value="3"/>
</dbReference>
<feature type="domain" description="Kazal-like" evidence="10">
    <location>
        <begin position="1547"/>
        <end position="1596"/>
    </location>
</feature>
<dbReference type="Pfam" id="PF08685">
    <property type="entry name" value="GON"/>
    <property type="match status" value="1"/>
</dbReference>
<evidence type="ECO:0000256" key="3">
    <source>
        <dbReference type="ARBA" id="ARBA00022729"/>
    </source>
</evidence>
<dbReference type="SMART" id="SM00280">
    <property type="entry name" value="KAZAL"/>
    <property type="match status" value="17"/>
</dbReference>
<keyword evidence="7" id="KW-0325">Glycoprotein</keyword>
<reference evidence="11" key="1">
    <citation type="submission" date="2023-01" db="EMBL/GenBank/DDBJ databases">
        <title>Genome assembly of the deep-sea coral Lophelia pertusa.</title>
        <authorList>
            <person name="Herrera S."/>
            <person name="Cordes E."/>
        </authorList>
    </citation>
    <scope>NUCLEOTIDE SEQUENCE</scope>
    <source>
        <strain evidence="11">USNM1676648</strain>
        <tissue evidence="11">Polyp</tissue>
    </source>
</reference>
<evidence type="ECO:0000256" key="5">
    <source>
        <dbReference type="ARBA" id="ARBA00022837"/>
    </source>
</evidence>
<dbReference type="InterPro" id="IPR003645">
    <property type="entry name" value="Fol_N"/>
</dbReference>
<sequence>MDAPSVKKVASKDDYAFHATSFSELMSVAPLLSDQICPLKVLVTYPIDIAFAISATSSKANELYDYMLDAIKVIIDKYGVYTVHYAFMVFGDDPDVRIRFGDSLKSPDQLKGQLDNIPRIGGQPNLDKALEKAAELFQPGYKGERPGVRKILVVVVDKDTVGDENVIIRHAKNLENSGIKVIPVAIGQEVGPDGIDIPPNEEIIITDPEPNNPQRLVKAVMAAALRGDCSYTECAHYAKCVTQQDGSALCVCSELCPPSFRPVCGSNSRTYWNKCFLRREACFMQQNTSVMSEEACNPTPCSRVKCPFYGTCRVKEDGTPYCACRMSCHEHYRPVCGSDGESYLSECFLRSNACLLQKQITVQYNGHCTPCKNVTCDFNAKCRALPNDTALCECVDDCTTEPVKPVCGSDMVTYPSECALKAKACKEQKRTTVKAKGICQTAIDLAFVIGASGPKAPSNFARMVTILKNIVDEYEVSPSKTHLALVDYNGPANARVYFSDGYTKDNFKIVAENIPGPGSRPGTLSGALEKVRDEVFTLQRGERPFAEDILVVMTEGDFDENSPEIKDAVSKLRDKPVKIIVVAITDDPDKDKLKVIASGDNLVVIPKPGKDTEEAKKIPFTATKEYHSCAEVKTSGHSSDGHYLVHVSDRCKDPIRVYCLDMEFNTPLEFITLESGSENNYAVIYHQRLQDRFSCSGPARTELYAERGATNFTKVRLDLASMKVISNDFTFSHTEEGKDIAYGTAGDCYSVNTGKCRKGQFKVDLSGTRLRVRDDVTWSLQGFPSGLQLQDYKKSRDGVVVSAKCGGWCGRCKPSRGAILVEPLCSIPAACPFPMDVVFALDSSHGLTTSDYDQQKNFVLTMINAFTISASQTHVGVITVGETARKDIELLEYSQPGILKGRVAGLPAKRDFPSDPTSRLSDMLRKTLEIFKNGGRTEVPKSLIAIIAGEITEDLKTAVAPLKNRGIQIFVVAVAVNTPSSRHLSLASGRNYVHTVDNVDELGSVSARLAKDTCEDPCAKKVCEHYSRCKATDFTSTECVCPKMSDCPPHRDEVCGSDKVTYYNDCALRVEACIKGEDITVDNLGPCGLCAGVQCKEHARCEVKDGKAQCSCKDIRECPQTSAPVCGQNNETYINKCYLDVENCLMEENIDEKKPGKCEPCAGVQCKEPKKCMADSRGNAQCVCPDERECPVTVNTVCGSDGKTYLNDCAMKSKACFKEMPVYVVRDGYCGSCDLAKDCKNNAACTGNADGSVTCKCRTENECPKDGDGVCGSDEQTYINKCLLDVAACANKKDIEVEHTGPCGSCKPDSCRTNEVCNGQKDGTSSCKCIQKKDCPKEKDPVCGTDGSTYLNECILKAESCDNKTSVGARHPGPCVVCKDTRCSKGKRCVSSKLKTPTCKCPTEDDCPRDYDPVCGSDSRTYINPCRLKVEACNTEQPLVVVKKGICDPCQAARCKHHSVCATKPDGSTVCECPRVEECPDGRDPVCGTNGRTYDSECKLKAESCAEGTDVGSKHKGVCGPCSFSDCEDYYGECTVAQDGSGTAQCKCQSADQCPSDVRAVCGDNGQTYPNKCILEAESCQMKHRIEIQRRGQCTPCSKSVCPKDKECLVDAQGKASCKCADFCPSLGEPVCGSDGRTYENECKARKESCEKNKGLFIKTGGCGLVVIPCSLKSCINNALCAFKSGSVECRCPDVLDCPSVKAPVCGSDGATHKVYDNMCFMEVESCKMGKRISPGSSDKCAPCDTAKCDNYATCEAKDNKAVCVCPSEDDCAWRVDLICGSDGQSYLNECVMKAKSCKAGKNVTAKRKGYCGICDLVKCLAKNTQCFLKKNGLHECRCPREDECPSSGDKVCGSDGNTYDNECKLKAEACKGPGRLVMMKQGRCDTCTGMKCQPNQVCKVVKGRATCQCPDVRDCGHTPAPVCGSDGTEYPNECHLKVKSCLAAAESGGLVLINKGKCEGGCSIKKCPMYAVCHNAPDGTPTCVCPKNDCPPVVKPVCGTDGKTYINECLMKVIACETEQDTEKRKDGLCDPCKFVSCKDNEKCEVQTGWLHSLRVPVQR</sequence>
<dbReference type="GO" id="GO:0008270">
    <property type="term" value="F:zinc ion binding"/>
    <property type="evidence" value="ECO:0007669"/>
    <property type="project" value="InterPro"/>
</dbReference>
<feature type="domain" description="Kazal-like" evidence="10">
    <location>
        <begin position="1684"/>
        <end position="1743"/>
    </location>
</feature>
<feature type="domain" description="Kazal-like" evidence="10">
    <location>
        <begin position="1745"/>
        <end position="1817"/>
    </location>
</feature>
<dbReference type="InterPro" id="IPR002350">
    <property type="entry name" value="Kazal_dom"/>
</dbReference>
<dbReference type="GO" id="GO:0005615">
    <property type="term" value="C:extracellular space"/>
    <property type="evidence" value="ECO:0007669"/>
    <property type="project" value="InterPro"/>
</dbReference>
<keyword evidence="4" id="KW-0677">Repeat</keyword>
<dbReference type="InterPro" id="IPR002035">
    <property type="entry name" value="VWF_A"/>
</dbReference>
<dbReference type="SUPFAM" id="SSF100895">
    <property type="entry name" value="Kazal-type serine protease inhibitors"/>
    <property type="match status" value="17"/>
</dbReference>
<feature type="domain" description="Kazal-like" evidence="10">
    <location>
        <begin position="1902"/>
        <end position="1961"/>
    </location>
</feature>
<dbReference type="PANTHER" id="PTHR13866:SF14">
    <property type="entry name" value="BM-40"/>
    <property type="match status" value="1"/>
</dbReference>
<dbReference type="PROSITE" id="PS00612">
    <property type="entry name" value="OSTEONECTIN_1"/>
    <property type="match status" value="1"/>
</dbReference>
<dbReference type="SMART" id="SM00057">
    <property type="entry name" value="FIMAC"/>
    <property type="match status" value="5"/>
</dbReference>
<dbReference type="InterPro" id="IPR003884">
    <property type="entry name" value="FacI_MAC"/>
</dbReference>
<feature type="domain" description="Kazal-like" evidence="10">
    <location>
        <begin position="316"/>
        <end position="370"/>
    </location>
</feature>
<dbReference type="SMART" id="SM00274">
    <property type="entry name" value="FOLN"/>
    <property type="match status" value="10"/>
</dbReference>
<feature type="domain" description="Kazal-like" evidence="10">
    <location>
        <begin position="1111"/>
        <end position="1160"/>
    </location>
</feature>
<dbReference type="InterPro" id="IPR036465">
    <property type="entry name" value="vWFA_dom_sf"/>
</dbReference>
<dbReference type="InterPro" id="IPR036058">
    <property type="entry name" value="Kazal_dom_sf"/>
</dbReference>
<keyword evidence="6" id="KW-1015">Disulfide bond</keyword>
<evidence type="ECO:0000256" key="1">
    <source>
        <dbReference type="ARBA" id="ARBA00006404"/>
    </source>
</evidence>
<dbReference type="SMART" id="SM00327">
    <property type="entry name" value="VWA"/>
    <property type="match status" value="3"/>
</dbReference>
<proteinExistence type="inferred from homology"/>
<evidence type="ECO:0000313" key="12">
    <source>
        <dbReference type="Proteomes" id="UP001163046"/>
    </source>
</evidence>
<comment type="similarity">
    <text evidence="1">Belongs to the SPARC family.</text>
</comment>
<feature type="domain" description="Kazal-like" evidence="10">
    <location>
        <begin position="1040"/>
        <end position="1089"/>
    </location>
</feature>
<feature type="domain" description="Kazal-like" evidence="10">
    <location>
        <begin position="1472"/>
        <end position="1521"/>
    </location>
</feature>
<dbReference type="GO" id="GO:0005518">
    <property type="term" value="F:collagen binding"/>
    <property type="evidence" value="ECO:0007669"/>
    <property type="project" value="TreeGrafter"/>
</dbReference>
<keyword evidence="5" id="KW-0106">Calcium</keyword>
<feature type="domain" description="Kazal-like" evidence="10">
    <location>
        <begin position="393"/>
        <end position="441"/>
    </location>
</feature>
<evidence type="ECO:0000256" key="7">
    <source>
        <dbReference type="ARBA" id="ARBA00023180"/>
    </source>
</evidence>
<dbReference type="CDD" id="cd01450">
    <property type="entry name" value="vWFA_subfamily_ECM"/>
    <property type="match status" value="3"/>
</dbReference>
<protein>
    <submittedName>
        <fullName evidence="11">Sesquiterpene synthase Agr1</fullName>
    </submittedName>
</protein>
<dbReference type="GO" id="GO:0004222">
    <property type="term" value="F:metalloendopeptidase activity"/>
    <property type="evidence" value="ECO:0007669"/>
    <property type="project" value="InterPro"/>
</dbReference>
<dbReference type="PANTHER" id="PTHR13866">
    <property type="entry name" value="SPARC OSTEONECTIN"/>
    <property type="match status" value="1"/>
</dbReference>
<evidence type="ECO:0000313" key="11">
    <source>
        <dbReference type="EMBL" id="KAJ7393307.1"/>
    </source>
</evidence>
<name>A0A9X0A4K6_9CNID</name>
<feature type="domain" description="Kazal-like" evidence="10">
    <location>
        <begin position="1393"/>
        <end position="1449"/>
    </location>
</feature>
<feature type="domain" description="VWFA" evidence="8">
    <location>
        <begin position="444"/>
        <end position="598"/>
    </location>
</feature>
<feature type="domain" description="VWFA" evidence="8">
    <location>
        <begin position="836"/>
        <end position="1009"/>
    </location>
</feature>
<evidence type="ECO:0000256" key="4">
    <source>
        <dbReference type="ARBA" id="ARBA00022737"/>
    </source>
</evidence>
<evidence type="ECO:0000256" key="6">
    <source>
        <dbReference type="ARBA" id="ARBA00023157"/>
    </source>
</evidence>
<dbReference type="Proteomes" id="UP001163046">
    <property type="component" value="Unassembled WGS sequence"/>
</dbReference>
<dbReference type="FunFam" id="3.30.60.30:FF:000024">
    <property type="entry name" value="Transmembrane agrin"/>
    <property type="match status" value="1"/>
</dbReference>
<evidence type="ECO:0000259" key="10">
    <source>
        <dbReference type="PROSITE" id="PS51465"/>
    </source>
</evidence>